<keyword evidence="2" id="KW-1185">Reference proteome</keyword>
<dbReference type="EMBL" id="CM024803">
    <property type="protein sequence ID" value="KAG8010592.1"/>
    <property type="molecule type" value="Genomic_DNA"/>
</dbReference>
<protein>
    <submittedName>
        <fullName evidence="1">Collagen alpha-1(V) chain</fullName>
    </submittedName>
</protein>
<accession>A0ACB7F886</accession>
<gene>
    <name evidence="1" type="primary">COL5A1.2</name>
    <name evidence="1" type="ORF">GBF38_009720</name>
</gene>
<keyword evidence="1" id="KW-0176">Collagen</keyword>
<feature type="non-terminal residue" evidence="1">
    <location>
        <position position="1"/>
    </location>
</feature>
<evidence type="ECO:0000313" key="1">
    <source>
        <dbReference type="EMBL" id="KAG8010592.1"/>
    </source>
</evidence>
<dbReference type="Proteomes" id="UP000805704">
    <property type="component" value="Chromosome 15"/>
</dbReference>
<organism evidence="1 2">
    <name type="scientific">Nibea albiflora</name>
    <name type="common">Yellow drum</name>
    <name type="synonym">Corvina albiflora</name>
    <dbReference type="NCBI Taxonomy" id="240163"/>
    <lineage>
        <taxon>Eukaryota</taxon>
        <taxon>Metazoa</taxon>
        <taxon>Chordata</taxon>
        <taxon>Craniata</taxon>
        <taxon>Vertebrata</taxon>
        <taxon>Euteleostomi</taxon>
        <taxon>Actinopterygii</taxon>
        <taxon>Neopterygii</taxon>
        <taxon>Teleostei</taxon>
        <taxon>Neoteleostei</taxon>
        <taxon>Acanthomorphata</taxon>
        <taxon>Eupercaria</taxon>
        <taxon>Sciaenidae</taxon>
        <taxon>Nibea</taxon>
    </lineage>
</organism>
<proteinExistence type="predicted"/>
<evidence type="ECO:0000313" key="2">
    <source>
        <dbReference type="Proteomes" id="UP000805704"/>
    </source>
</evidence>
<comment type="caution">
    <text evidence="1">The sequence shown here is derived from an EMBL/GenBank/DDBJ whole genome shotgun (WGS) entry which is preliminary data.</text>
</comment>
<name>A0ACB7F886_NIBAL</name>
<reference evidence="1" key="1">
    <citation type="submission" date="2020-04" db="EMBL/GenBank/DDBJ databases">
        <title>A chromosome-scale assembly and high-density genetic map of the yellow drum (Nibea albiflora) genome.</title>
        <authorList>
            <person name="Xu D."/>
            <person name="Zhang W."/>
            <person name="Chen R."/>
            <person name="Tan P."/>
            <person name="Wang L."/>
            <person name="Song H."/>
            <person name="Tian L."/>
            <person name="Zhu Q."/>
            <person name="Wang B."/>
        </authorList>
    </citation>
    <scope>NUCLEOTIDE SEQUENCE</scope>
    <source>
        <strain evidence="1">ZJHYS-2018</strain>
    </source>
</reference>
<sequence>SRSHDFLLPPSCGFQGDIQQLMIVADHRAAYDYCEHYSPDCEVPVPDQPQNQQPDTDEYNTEEDSYYYEYPYYEDVDGKPYQSPSEAETPTKEVKVVTGGDSVVTKVEEVLGGGSADKVVTSISTGSSSSASSGTATGGGGGYGEETRPYDSYDSYGNYETYYDEATAAPDGDTSRRVTITSTGTGSELDLGAGGKIDLGAGTGGRIVTSGTGTLITINKTSVG</sequence>